<evidence type="ECO:0000313" key="6">
    <source>
        <dbReference type="EMBL" id="KAH3888061.1"/>
    </source>
</evidence>
<comment type="caution">
    <text evidence="6">The sequence shown here is derived from an EMBL/GenBank/DDBJ whole genome shotgun (WGS) entry which is preliminary data.</text>
</comment>
<dbReference type="AlphaFoldDB" id="A0A9D4S0Z2"/>
<dbReference type="Gene3D" id="2.20.25.240">
    <property type="match status" value="1"/>
</dbReference>
<evidence type="ECO:0000256" key="2">
    <source>
        <dbReference type="ARBA" id="ARBA00022771"/>
    </source>
</evidence>
<feature type="region of interest" description="Disordered" evidence="4">
    <location>
        <begin position="1"/>
        <end position="40"/>
    </location>
</feature>
<proteinExistence type="predicted"/>
<feature type="domain" description="FLYWCH-type" evidence="5">
    <location>
        <begin position="50"/>
        <end position="91"/>
    </location>
</feature>
<dbReference type="GO" id="GO:0008270">
    <property type="term" value="F:zinc ion binding"/>
    <property type="evidence" value="ECO:0007669"/>
    <property type="project" value="UniProtKB-KW"/>
</dbReference>
<reference evidence="6" key="1">
    <citation type="journal article" date="2019" name="bioRxiv">
        <title>The Genome of the Zebra Mussel, Dreissena polymorpha: A Resource for Invasive Species Research.</title>
        <authorList>
            <person name="McCartney M.A."/>
            <person name="Auch B."/>
            <person name="Kono T."/>
            <person name="Mallez S."/>
            <person name="Zhang Y."/>
            <person name="Obille A."/>
            <person name="Becker A."/>
            <person name="Abrahante J.E."/>
            <person name="Garbe J."/>
            <person name="Badalamenti J.P."/>
            <person name="Herman A."/>
            <person name="Mangelson H."/>
            <person name="Liachko I."/>
            <person name="Sullivan S."/>
            <person name="Sone E.D."/>
            <person name="Koren S."/>
            <person name="Silverstein K.A.T."/>
            <person name="Beckman K.B."/>
            <person name="Gohl D.M."/>
        </authorList>
    </citation>
    <scope>NUCLEOTIDE SEQUENCE</scope>
    <source>
        <strain evidence="6">Duluth1</strain>
        <tissue evidence="6">Whole animal</tissue>
    </source>
</reference>
<evidence type="ECO:0000256" key="4">
    <source>
        <dbReference type="SAM" id="MobiDB-lite"/>
    </source>
</evidence>
<dbReference type="InterPro" id="IPR007588">
    <property type="entry name" value="Znf_FLYWCH"/>
</dbReference>
<dbReference type="Pfam" id="PF04500">
    <property type="entry name" value="FLYWCH"/>
    <property type="match status" value="1"/>
</dbReference>
<protein>
    <recommendedName>
        <fullName evidence="5">FLYWCH-type domain-containing protein</fullName>
    </recommendedName>
</protein>
<evidence type="ECO:0000313" key="7">
    <source>
        <dbReference type="Proteomes" id="UP000828390"/>
    </source>
</evidence>
<evidence type="ECO:0000256" key="1">
    <source>
        <dbReference type="ARBA" id="ARBA00022723"/>
    </source>
</evidence>
<evidence type="ECO:0000256" key="3">
    <source>
        <dbReference type="ARBA" id="ARBA00022833"/>
    </source>
</evidence>
<dbReference type="EMBL" id="JAIWYP010000001">
    <property type="protein sequence ID" value="KAH3888061.1"/>
    <property type="molecule type" value="Genomic_DNA"/>
</dbReference>
<accession>A0A9D4S0Z2</accession>
<gene>
    <name evidence="6" type="ORF">DPMN_012083</name>
</gene>
<feature type="non-terminal residue" evidence="6">
    <location>
        <position position="132"/>
    </location>
</feature>
<sequence>EIVQIRLKPKRSVRKGDRRPVAVGSDSQSAEISFHEEREKESGVCIVIGFIRSQRGAAKLCYTKKKETKSTIRWECSQRRGDNCKGTVTSDNPVRDEITAAVTANGGQPHKILADKLVQGMEVAPSWQNLVY</sequence>
<keyword evidence="2" id="KW-0863">Zinc-finger</keyword>
<organism evidence="6 7">
    <name type="scientific">Dreissena polymorpha</name>
    <name type="common">Zebra mussel</name>
    <name type="synonym">Mytilus polymorpha</name>
    <dbReference type="NCBI Taxonomy" id="45954"/>
    <lineage>
        <taxon>Eukaryota</taxon>
        <taxon>Metazoa</taxon>
        <taxon>Spiralia</taxon>
        <taxon>Lophotrochozoa</taxon>
        <taxon>Mollusca</taxon>
        <taxon>Bivalvia</taxon>
        <taxon>Autobranchia</taxon>
        <taxon>Heteroconchia</taxon>
        <taxon>Euheterodonta</taxon>
        <taxon>Imparidentia</taxon>
        <taxon>Neoheterodontei</taxon>
        <taxon>Myida</taxon>
        <taxon>Dreissenoidea</taxon>
        <taxon>Dreissenidae</taxon>
        <taxon>Dreissena</taxon>
    </lineage>
</organism>
<keyword evidence="7" id="KW-1185">Reference proteome</keyword>
<reference evidence="6" key="2">
    <citation type="submission" date="2020-11" db="EMBL/GenBank/DDBJ databases">
        <authorList>
            <person name="McCartney M.A."/>
            <person name="Auch B."/>
            <person name="Kono T."/>
            <person name="Mallez S."/>
            <person name="Becker A."/>
            <person name="Gohl D.M."/>
            <person name="Silverstein K.A.T."/>
            <person name="Koren S."/>
            <person name="Bechman K.B."/>
            <person name="Herman A."/>
            <person name="Abrahante J.E."/>
            <person name="Garbe J."/>
        </authorList>
    </citation>
    <scope>NUCLEOTIDE SEQUENCE</scope>
    <source>
        <strain evidence="6">Duluth1</strain>
        <tissue evidence="6">Whole animal</tissue>
    </source>
</reference>
<dbReference type="Proteomes" id="UP000828390">
    <property type="component" value="Unassembled WGS sequence"/>
</dbReference>
<keyword evidence="1" id="KW-0479">Metal-binding</keyword>
<evidence type="ECO:0000259" key="5">
    <source>
        <dbReference type="Pfam" id="PF04500"/>
    </source>
</evidence>
<keyword evidence="3" id="KW-0862">Zinc</keyword>
<name>A0A9D4S0Z2_DREPO</name>